<feature type="region of interest" description="Disordered" evidence="1">
    <location>
        <begin position="194"/>
        <end position="260"/>
    </location>
</feature>
<feature type="compositionally biased region" description="Basic and acidic residues" evidence="1">
    <location>
        <begin position="110"/>
        <end position="125"/>
    </location>
</feature>
<dbReference type="EMBL" id="CACVBS010000101">
    <property type="protein sequence ID" value="CAA7271028.1"/>
    <property type="molecule type" value="Genomic_DNA"/>
</dbReference>
<feature type="compositionally biased region" description="Low complexity" evidence="1">
    <location>
        <begin position="1059"/>
        <end position="1072"/>
    </location>
</feature>
<comment type="caution">
    <text evidence="2">The sequence shown here is derived from an EMBL/GenBank/DDBJ whole genome shotgun (WGS) entry which is preliminary data.</text>
</comment>
<feature type="region of interest" description="Disordered" evidence="1">
    <location>
        <begin position="1149"/>
        <end position="1186"/>
    </location>
</feature>
<accession>A0A8S0WCV5</accession>
<evidence type="ECO:0000313" key="3">
    <source>
        <dbReference type="Proteomes" id="UP000467700"/>
    </source>
</evidence>
<feature type="region of interest" description="Disordered" evidence="1">
    <location>
        <begin position="104"/>
        <end position="170"/>
    </location>
</feature>
<feature type="compositionally biased region" description="Basic and acidic residues" evidence="1">
    <location>
        <begin position="144"/>
        <end position="170"/>
    </location>
</feature>
<feature type="compositionally biased region" description="Polar residues" evidence="1">
    <location>
        <begin position="965"/>
        <end position="976"/>
    </location>
</feature>
<reference evidence="2 3" key="1">
    <citation type="submission" date="2020-01" db="EMBL/GenBank/DDBJ databases">
        <authorList>
            <person name="Gupta K D."/>
        </authorList>
    </citation>
    <scope>NUCLEOTIDE SEQUENCE [LARGE SCALE GENOMIC DNA]</scope>
</reference>
<feature type="compositionally biased region" description="Polar residues" evidence="1">
    <location>
        <begin position="1077"/>
        <end position="1087"/>
    </location>
</feature>
<name>A0A8S0WCV5_CYCAE</name>
<evidence type="ECO:0000256" key="1">
    <source>
        <dbReference type="SAM" id="MobiDB-lite"/>
    </source>
</evidence>
<feature type="region of interest" description="Disordered" evidence="1">
    <location>
        <begin position="773"/>
        <end position="1087"/>
    </location>
</feature>
<keyword evidence="3" id="KW-1185">Reference proteome</keyword>
<dbReference type="AlphaFoldDB" id="A0A8S0WCV5"/>
<evidence type="ECO:0000313" key="2">
    <source>
        <dbReference type="EMBL" id="CAA7271028.1"/>
    </source>
</evidence>
<feature type="compositionally biased region" description="Pro residues" evidence="1">
    <location>
        <begin position="1031"/>
        <end position="1044"/>
    </location>
</feature>
<feature type="compositionally biased region" description="Low complexity" evidence="1">
    <location>
        <begin position="879"/>
        <end position="895"/>
    </location>
</feature>
<proteinExistence type="predicted"/>
<feature type="compositionally biased region" description="Low complexity" evidence="1">
    <location>
        <begin position="998"/>
        <end position="1011"/>
    </location>
</feature>
<feature type="compositionally biased region" description="Polar residues" evidence="1">
    <location>
        <begin position="1154"/>
        <end position="1165"/>
    </location>
</feature>
<dbReference type="OrthoDB" id="3237291at2759"/>
<feature type="compositionally biased region" description="Low complexity" evidence="1">
    <location>
        <begin position="933"/>
        <end position="953"/>
    </location>
</feature>
<dbReference type="Proteomes" id="UP000467700">
    <property type="component" value="Unassembled WGS sequence"/>
</dbReference>
<feature type="compositionally biased region" description="Polar residues" evidence="1">
    <location>
        <begin position="27"/>
        <end position="43"/>
    </location>
</feature>
<sequence>MSDDEGVEYSPISSPTFAFPLESPESALSATYTPEASPSSLSTAGDPATFKPAFVRGTSFQKALEVARNAESAKFESQRPESLFLERQVTGGRTWAESFLPKVQEQVQEAPKEQPEKHEPAKAEIETQVPAEVAEKPLSLAEEPETKAPKEVQEKHEPTKVEEPTQEPAKFEVEAHEVTTVQPPVIEVAKAEAQIQEPAKVNGHTEDPTTPKAQPPLDDVKVEVEAPETTPVIIVSSDDSTPVVVRDPPIEEAPPPTSPVVELVKPEIQAEKVVSLPSTSPEPIITVSVHSEPPVAKPALVEAPPTSTEPAFVNPAIVDVVPLIIRKRSPTNPVPVTTEAKEEPLLTAEPLPKIEAVPVPLVVVRPASVEPQPLESKTLPAIVEPPKDQPVERIATETQSSASPPDIVVAKEAAEGKASSDNKADAVGRNKAALTLDAERLADDSLMSPPIATGNMTAMSLTDVLSNYFTGGGGPNDSFRTTTPLPVPGVRSPLSPAATLAYDVLETPPPARPAAVKVPDPRSFLSPPFSGFLSGVPSSGNSSFGSIGSRPMSMIETSPGQVARALRMTPATSRGVPMFLPPSSSQPRKSDFVYFPPTPPDAEVTEFGSVIFDSERRRRGSEPDLANLSMKPASFSAVVHGKVRETPASATMPLSGIRKLPATPAMKRVKRATILEPPLSPGQGELVALIQEAVLLEDALDKGELPSEVPRILEEDEQTLKAEEEAAVLAAAKVQEGAERQRIAAAAAQLRAKRDLPTAGRLKHTFLVPLSKARSMHHRKETSSSAANTLRPEEPIIRPKSAGVVEQSGSRSARADFATTQKMPVPPRPRTPSDNSATPAAVALPQAPPPPKSPKSTRFATFRRLGSITARPNTVHGAINRTSNSTSSEISSEDSALAVTPPENNLEFGLRVSPVSESSHGHSSHHGHAQKNSMSFPSLSPKKSSSSVSRATSFAEKMWSRARTKSNGSVLSSTSTDRTHDEGAPRLPAFGPPPAIQLPPSLTSSSASTSQEDVRVLHPPKRSTSLKHPSDLPPIPVSPPPPLPTVTSTSYNKQAPIQPSDLSNDSLLLSPSKDNTRPSSWTSVSSAGSLPSPLFDKALFDAFPSVPGTTPTPMTAFRPHQRETSLGSAANAASSFDSALLSSAIHLASSHKSTATPPTTYQPFPSATRVPATATYAPRRSGETAR</sequence>
<protein>
    <submittedName>
        <fullName evidence="2">Uncharacterized protein</fullName>
    </submittedName>
</protein>
<organism evidence="2 3">
    <name type="scientific">Cyclocybe aegerita</name>
    <name type="common">Black poplar mushroom</name>
    <name type="synonym">Agrocybe aegerita</name>
    <dbReference type="NCBI Taxonomy" id="1973307"/>
    <lineage>
        <taxon>Eukaryota</taxon>
        <taxon>Fungi</taxon>
        <taxon>Dikarya</taxon>
        <taxon>Basidiomycota</taxon>
        <taxon>Agaricomycotina</taxon>
        <taxon>Agaricomycetes</taxon>
        <taxon>Agaricomycetidae</taxon>
        <taxon>Agaricales</taxon>
        <taxon>Agaricineae</taxon>
        <taxon>Bolbitiaceae</taxon>
        <taxon>Cyclocybe</taxon>
    </lineage>
</organism>
<feature type="region of interest" description="Disordered" evidence="1">
    <location>
        <begin position="27"/>
        <end position="51"/>
    </location>
</feature>
<gene>
    <name evidence="2" type="ORF">AAE3_LOCUS13400</name>
</gene>
<feature type="region of interest" description="Disordered" evidence="1">
    <location>
        <begin position="1"/>
        <end position="20"/>
    </location>
</feature>